<dbReference type="AlphaFoldDB" id="A0A392NSZ3"/>
<protein>
    <submittedName>
        <fullName evidence="1">RNA polymerase II subunit B1 CTD phosphatase RPAP2</fullName>
    </submittedName>
</protein>
<evidence type="ECO:0000313" key="2">
    <source>
        <dbReference type="Proteomes" id="UP000265520"/>
    </source>
</evidence>
<name>A0A392NSZ3_9FABA</name>
<reference evidence="1 2" key="1">
    <citation type="journal article" date="2018" name="Front. Plant Sci.">
        <title>Red Clover (Trifolium pratense) and Zigzag Clover (T. medium) - A Picture of Genomic Similarities and Differences.</title>
        <authorList>
            <person name="Dluhosova J."/>
            <person name="Istvanek J."/>
            <person name="Nedelnik J."/>
            <person name="Repkova J."/>
        </authorList>
    </citation>
    <scope>NUCLEOTIDE SEQUENCE [LARGE SCALE GENOMIC DNA]</scope>
    <source>
        <strain evidence="2">cv. 10/8</strain>
        <tissue evidence="1">Leaf</tissue>
    </source>
</reference>
<proteinExistence type="predicted"/>
<evidence type="ECO:0000313" key="1">
    <source>
        <dbReference type="EMBL" id="MCI02933.1"/>
    </source>
</evidence>
<keyword evidence="2" id="KW-1185">Reference proteome</keyword>
<gene>
    <name evidence="1" type="ORF">A2U01_0023967</name>
</gene>
<accession>A0A392NSZ3</accession>
<dbReference type="EMBL" id="LXQA010050651">
    <property type="protein sequence ID" value="MCI02933.1"/>
    <property type="molecule type" value="Genomic_DNA"/>
</dbReference>
<feature type="non-terminal residue" evidence="1">
    <location>
        <position position="1"/>
    </location>
</feature>
<dbReference type="Proteomes" id="UP000265520">
    <property type="component" value="Unassembled WGS sequence"/>
</dbReference>
<organism evidence="1 2">
    <name type="scientific">Trifolium medium</name>
    <dbReference type="NCBI Taxonomy" id="97028"/>
    <lineage>
        <taxon>Eukaryota</taxon>
        <taxon>Viridiplantae</taxon>
        <taxon>Streptophyta</taxon>
        <taxon>Embryophyta</taxon>
        <taxon>Tracheophyta</taxon>
        <taxon>Spermatophyta</taxon>
        <taxon>Magnoliopsida</taxon>
        <taxon>eudicotyledons</taxon>
        <taxon>Gunneridae</taxon>
        <taxon>Pentapetalae</taxon>
        <taxon>rosids</taxon>
        <taxon>fabids</taxon>
        <taxon>Fabales</taxon>
        <taxon>Fabaceae</taxon>
        <taxon>Papilionoideae</taxon>
        <taxon>50 kb inversion clade</taxon>
        <taxon>NPAAA clade</taxon>
        <taxon>Hologalegina</taxon>
        <taxon>IRL clade</taxon>
        <taxon>Trifolieae</taxon>
        <taxon>Trifolium</taxon>
    </lineage>
</organism>
<sequence length="102" mass="11124">KAFAGSLQEKRSSVLDPEKLNNVLSLFGNLNLEPTENFGKDGELGFSGLEIQDKTETGNGEVSLEQWVGPSNAIEGYGPKLVMGSWMMAKVYLAVSWTSRVQ</sequence>
<comment type="caution">
    <text evidence="1">The sequence shown here is derived from an EMBL/GenBank/DDBJ whole genome shotgun (WGS) entry which is preliminary data.</text>
</comment>